<organism evidence="2 3">
    <name type="scientific">Actinoallomurus iriomotensis</name>
    <dbReference type="NCBI Taxonomy" id="478107"/>
    <lineage>
        <taxon>Bacteria</taxon>
        <taxon>Bacillati</taxon>
        <taxon>Actinomycetota</taxon>
        <taxon>Actinomycetes</taxon>
        <taxon>Streptosporangiales</taxon>
        <taxon>Thermomonosporaceae</taxon>
        <taxon>Actinoallomurus</taxon>
    </lineage>
</organism>
<dbReference type="AlphaFoldDB" id="A0A9W6RDQ1"/>
<dbReference type="SUPFAM" id="SSF56112">
    <property type="entry name" value="Protein kinase-like (PK-like)"/>
    <property type="match status" value="1"/>
</dbReference>
<protein>
    <recommendedName>
        <fullName evidence="1">Aminoglycoside phosphotransferase domain-containing protein</fullName>
    </recommendedName>
</protein>
<sequence>MSEIVDGVVPLRGGRITRGVVRIGDTVRRPASGASPFVASLLDLLESRGFTGAPRYLGRHQVVCHHDLGPNNAVFQDERPVAFIDFDMAAPGSPLEDVGYMSWLWCVSSKAGAPSADVQATQVRVLADAYGLAGPERAVLVDAMLERQVRNARFWAEVQAGFPAVEVTDEQISDRITWSRREHGHVAEHRKVFEDALK</sequence>
<dbReference type="Gene3D" id="3.90.1200.10">
    <property type="match status" value="1"/>
</dbReference>
<dbReference type="Proteomes" id="UP001165135">
    <property type="component" value="Unassembled WGS sequence"/>
</dbReference>
<dbReference type="InterPro" id="IPR011009">
    <property type="entry name" value="Kinase-like_dom_sf"/>
</dbReference>
<name>A0A9W6RDQ1_9ACTN</name>
<evidence type="ECO:0000259" key="1">
    <source>
        <dbReference type="Pfam" id="PF01636"/>
    </source>
</evidence>
<accession>A0A9W6RDQ1</accession>
<dbReference type="RefSeq" id="WP_285619579.1">
    <property type="nucleotide sequence ID" value="NZ_BSTJ01000002.1"/>
</dbReference>
<comment type="caution">
    <text evidence="2">The sequence shown here is derived from an EMBL/GenBank/DDBJ whole genome shotgun (WGS) entry which is preliminary data.</text>
</comment>
<proteinExistence type="predicted"/>
<evidence type="ECO:0000313" key="3">
    <source>
        <dbReference type="Proteomes" id="UP001165135"/>
    </source>
</evidence>
<dbReference type="EMBL" id="BSTJ01000002">
    <property type="protein sequence ID" value="GLY73954.1"/>
    <property type="molecule type" value="Genomic_DNA"/>
</dbReference>
<feature type="domain" description="Aminoglycoside phosphotransferase" evidence="1">
    <location>
        <begin position="58"/>
        <end position="128"/>
    </location>
</feature>
<dbReference type="Pfam" id="PF01636">
    <property type="entry name" value="APH"/>
    <property type="match status" value="1"/>
</dbReference>
<gene>
    <name evidence="2" type="ORF">Airi01_022210</name>
</gene>
<evidence type="ECO:0000313" key="2">
    <source>
        <dbReference type="EMBL" id="GLY73954.1"/>
    </source>
</evidence>
<dbReference type="InterPro" id="IPR002575">
    <property type="entry name" value="Aminoglycoside_PTrfase"/>
</dbReference>
<reference evidence="2" key="1">
    <citation type="submission" date="2023-03" db="EMBL/GenBank/DDBJ databases">
        <title>Actinoallomurus iriomotensis NBRC 103681.</title>
        <authorList>
            <person name="Ichikawa N."/>
            <person name="Sato H."/>
            <person name="Tonouchi N."/>
        </authorList>
    </citation>
    <scope>NUCLEOTIDE SEQUENCE</scope>
    <source>
        <strain evidence="2">NBRC 103681</strain>
    </source>
</reference>